<proteinExistence type="predicted"/>
<dbReference type="EMBL" id="AZFW01000151">
    <property type="protein sequence ID" value="KRM23596.1"/>
    <property type="molecule type" value="Genomic_DNA"/>
</dbReference>
<accession>A0A0R1XAI6</accession>
<dbReference type="Proteomes" id="UP000050949">
    <property type="component" value="Unassembled WGS sequence"/>
</dbReference>
<sequence>MNEMTQRIPVRIVSIQGQTIYGVEEDGHITRVFLTPKQEDDPLYLRILHRIQQSQLWLAMNPRHQLMDNGWL</sequence>
<gene>
    <name evidence="1" type="ORF">FC91_GL001610</name>
</gene>
<evidence type="ECO:0000313" key="1">
    <source>
        <dbReference type="EMBL" id="KRM23596.1"/>
    </source>
</evidence>
<evidence type="ECO:0000313" key="2">
    <source>
        <dbReference type="Proteomes" id="UP000050949"/>
    </source>
</evidence>
<dbReference type="eggNOG" id="ENOG5031930">
    <property type="taxonomic scope" value="Bacteria"/>
</dbReference>
<reference evidence="1 2" key="1">
    <citation type="journal article" date="2015" name="Genome Announc.">
        <title>Expanding the biotechnology potential of lactobacilli through comparative genomics of 213 strains and associated genera.</title>
        <authorList>
            <person name="Sun Z."/>
            <person name="Harris H.M."/>
            <person name="McCann A."/>
            <person name="Guo C."/>
            <person name="Argimon S."/>
            <person name="Zhang W."/>
            <person name="Yang X."/>
            <person name="Jeffery I.B."/>
            <person name="Cooney J.C."/>
            <person name="Kagawa T.F."/>
            <person name="Liu W."/>
            <person name="Song Y."/>
            <person name="Salvetti E."/>
            <person name="Wrobel A."/>
            <person name="Rasinkangas P."/>
            <person name="Parkhill J."/>
            <person name="Rea M.C."/>
            <person name="O'Sullivan O."/>
            <person name="Ritari J."/>
            <person name="Douillard F.P."/>
            <person name="Paul Ross R."/>
            <person name="Yang R."/>
            <person name="Briner A.E."/>
            <person name="Felis G.E."/>
            <person name="de Vos W.M."/>
            <person name="Barrangou R."/>
            <person name="Klaenhammer T.R."/>
            <person name="Caufield P.W."/>
            <person name="Cui Y."/>
            <person name="Zhang H."/>
            <person name="O'Toole P.W."/>
        </authorList>
    </citation>
    <scope>NUCLEOTIDE SEQUENCE [LARGE SCALE GENOMIC DNA]</scope>
    <source>
        <strain evidence="1 2">DSM 16991</strain>
    </source>
</reference>
<dbReference type="PATRIC" id="fig|1122147.4.peg.1670"/>
<dbReference type="AlphaFoldDB" id="A0A0R1XAI6"/>
<name>A0A0R1XAI6_9LACO</name>
<comment type="caution">
    <text evidence="1">The sequence shown here is derived from an EMBL/GenBank/DDBJ whole genome shotgun (WGS) entry which is preliminary data.</text>
</comment>
<protein>
    <submittedName>
        <fullName evidence="1">Uncharacterized protein</fullName>
    </submittedName>
</protein>
<organism evidence="1 2">
    <name type="scientific">Schleiferilactobacillus harbinensis DSM 16991</name>
    <dbReference type="NCBI Taxonomy" id="1122147"/>
    <lineage>
        <taxon>Bacteria</taxon>
        <taxon>Bacillati</taxon>
        <taxon>Bacillota</taxon>
        <taxon>Bacilli</taxon>
        <taxon>Lactobacillales</taxon>
        <taxon>Lactobacillaceae</taxon>
        <taxon>Schleiferilactobacillus</taxon>
    </lineage>
</organism>